<keyword evidence="2" id="KW-0677">Repeat</keyword>
<accession>W7A8F2</accession>
<dbReference type="PANTHER" id="PTHR44090:SF1">
    <property type="entry name" value="SUPERKILLER COMPLEX PROTEIN 8"/>
    <property type="match status" value="1"/>
</dbReference>
<sequence length="852" mass="97580">MNDCDSKKFRNISEKVQGKYFPVIKFGGTNKYINKNYTNDSDGRNSISFTGDGFNGNKVDIHQDNKYGVNRVCFSPQGKYVAGCGTNGIIYVYDLYENKLLTKICTKIDNIRDLIIGDNDKYIYACGDNKIIEIFDLYESKKVSNDDVARYVDVSIPSIIKRQCAKREDSSVGRSDHNGGNDETRQEQLPPKETRKNVLDNIYTPWMKVKHKDFTHNKVVYVPVYNYCDLIKSNINMVDLNRIKIRKVNPVINKSLFIIKDSHECSTSCLAVPNISTFLVYSGGGDGLLKIWDIRMNLFTLHKKGNYKKATSNTIFLDNKNPYASICSHEDIVTSINFNNTIDHEGAYKMRRATRKREMRARERKQCDADENSSQIGKESHSRKAEKSVSFQDEELFLDDESSSSTFSSSCSSVSYSSITFDLTRNKFNNVLMTSGYDGYIRLYDINNNIIKSFYDEEKTITHCMFSYNNKYIVSTNKSKYAKIFDFIYMNNKKNAKNMITYLSNYKSYHLNRPSGDNEAGEDDNEYSNCASLYDDNFSKDLYIDKEFQPCSIKNIYEDKELEERIKLVNELNRKISKDDKKKAAGERDEGGKGVSNGMEDRVADGMENGVADGMENGVADGMENGVADGMENESDGTYSNTDSSAFDENTIKTNAFYEHVNKKLEPTWSFFQDNMKYMNLIPYDDLNESLRRNHEFIKTHYKKLNHSSDNSNHNQGEANSEKGVYHPQKDEKEHILYYQMSDIINNEADIPNFFSCVAGDKCIIPSTDTYAHVYDIYTGFHVNTISNLYLPNYHPADNSYFDSCSMSQPFFKKKHLSFLTSADTYPKNQNIIATSNGYPDGSIVLWVFAPF</sequence>
<feature type="compositionally biased region" description="Polar residues" evidence="3">
    <location>
        <begin position="708"/>
        <end position="719"/>
    </location>
</feature>
<feature type="compositionally biased region" description="Basic and acidic residues" evidence="3">
    <location>
        <begin position="378"/>
        <end position="387"/>
    </location>
</feature>
<dbReference type="AlphaFoldDB" id="W7A8F2"/>
<feature type="region of interest" description="Disordered" evidence="3">
    <location>
        <begin position="705"/>
        <end position="727"/>
    </location>
</feature>
<dbReference type="SUPFAM" id="SSF50978">
    <property type="entry name" value="WD40 repeat-like"/>
    <property type="match status" value="2"/>
</dbReference>
<protein>
    <submittedName>
        <fullName evidence="4">Uncharacterized protein</fullName>
    </submittedName>
</protein>
<feature type="region of interest" description="Disordered" evidence="3">
    <location>
        <begin position="167"/>
        <end position="191"/>
    </location>
</feature>
<evidence type="ECO:0000256" key="2">
    <source>
        <dbReference type="ARBA" id="ARBA00022737"/>
    </source>
</evidence>
<organism evidence="4 5">
    <name type="scientific">Plasmodium inui San Antonio 1</name>
    <dbReference type="NCBI Taxonomy" id="1237626"/>
    <lineage>
        <taxon>Eukaryota</taxon>
        <taxon>Sar</taxon>
        <taxon>Alveolata</taxon>
        <taxon>Apicomplexa</taxon>
        <taxon>Aconoidasida</taxon>
        <taxon>Haemosporida</taxon>
        <taxon>Plasmodiidae</taxon>
        <taxon>Plasmodium</taxon>
        <taxon>Plasmodium (Plasmodium)</taxon>
    </lineage>
</organism>
<dbReference type="Pfam" id="PF00400">
    <property type="entry name" value="WD40"/>
    <property type="match status" value="2"/>
</dbReference>
<feature type="compositionally biased region" description="Basic and acidic residues" evidence="3">
    <location>
        <begin position="577"/>
        <end position="592"/>
    </location>
</feature>
<feature type="compositionally biased region" description="Polar residues" evidence="3">
    <location>
        <begin position="636"/>
        <end position="646"/>
    </location>
</feature>
<dbReference type="OrthoDB" id="361494at2759"/>
<gene>
    <name evidence="4" type="ORF">C922_00355</name>
</gene>
<feature type="region of interest" description="Disordered" evidence="3">
    <location>
        <begin position="577"/>
        <end position="646"/>
    </location>
</feature>
<dbReference type="GO" id="GO:0016593">
    <property type="term" value="C:Cdc73/Paf1 complex"/>
    <property type="evidence" value="ECO:0007669"/>
    <property type="project" value="TreeGrafter"/>
</dbReference>
<dbReference type="VEuPathDB" id="PlasmoDB:C922_00355"/>
<dbReference type="InterPro" id="IPR015943">
    <property type="entry name" value="WD40/YVTN_repeat-like_dom_sf"/>
</dbReference>
<evidence type="ECO:0000313" key="4">
    <source>
        <dbReference type="EMBL" id="EUD69492.1"/>
    </source>
</evidence>
<dbReference type="PANTHER" id="PTHR44090">
    <property type="entry name" value="WD REPEAT-CONTAINING PROTEIN 61"/>
    <property type="match status" value="1"/>
</dbReference>
<name>W7A8F2_9APIC</name>
<dbReference type="GeneID" id="20035629"/>
<dbReference type="Gene3D" id="2.130.10.10">
    <property type="entry name" value="YVTN repeat-like/Quinoprotein amine dehydrogenase"/>
    <property type="match status" value="3"/>
</dbReference>
<evidence type="ECO:0000313" key="5">
    <source>
        <dbReference type="Proteomes" id="UP000030640"/>
    </source>
</evidence>
<evidence type="ECO:0000256" key="3">
    <source>
        <dbReference type="SAM" id="MobiDB-lite"/>
    </source>
</evidence>
<dbReference type="InterPro" id="IPR001680">
    <property type="entry name" value="WD40_rpt"/>
</dbReference>
<reference evidence="4 5" key="1">
    <citation type="submission" date="2013-02" db="EMBL/GenBank/DDBJ databases">
        <title>The Genome Sequence of Plasmodium inui San Antonio 1.</title>
        <authorList>
            <consortium name="The Broad Institute Genome Sequencing Platform"/>
            <consortium name="The Broad Institute Genome Sequencing Center for Infectious Disease"/>
            <person name="Neafsey D."/>
            <person name="Cheeseman I."/>
            <person name="Volkman S."/>
            <person name="Adams J."/>
            <person name="Walker B."/>
            <person name="Young S.K."/>
            <person name="Zeng Q."/>
            <person name="Gargeya S."/>
            <person name="Fitzgerald M."/>
            <person name="Haas B."/>
            <person name="Abouelleil A."/>
            <person name="Alvarado L."/>
            <person name="Arachchi H.M."/>
            <person name="Berlin A.M."/>
            <person name="Chapman S.B."/>
            <person name="Dewar J."/>
            <person name="Goldberg J."/>
            <person name="Griggs A."/>
            <person name="Gujja S."/>
            <person name="Hansen M."/>
            <person name="Howarth C."/>
            <person name="Imamovic A."/>
            <person name="Larimer J."/>
            <person name="McCowan C."/>
            <person name="Murphy C."/>
            <person name="Neiman D."/>
            <person name="Pearson M."/>
            <person name="Priest M."/>
            <person name="Roberts A."/>
            <person name="Saif S."/>
            <person name="Shea T."/>
            <person name="Sisk P."/>
            <person name="Sykes S."/>
            <person name="Wortman J."/>
            <person name="Nusbaum C."/>
            <person name="Birren B."/>
        </authorList>
    </citation>
    <scope>NUCLEOTIDE SEQUENCE [LARGE SCALE GENOMIC DNA]</scope>
    <source>
        <strain evidence="4 5">San Antonio 1</strain>
    </source>
</reference>
<dbReference type="InterPro" id="IPR051510">
    <property type="entry name" value="SKI8"/>
</dbReference>
<keyword evidence="1" id="KW-0853">WD repeat</keyword>
<proteinExistence type="predicted"/>
<keyword evidence="5" id="KW-1185">Reference proteome</keyword>
<dbReference type="Proteomes" id="UP000030640">
    <property type="component" value="Unassembled WGS sequence"/>
</dbReference>
<feature type="region of interest" description="Disordered" evidence="3">
    <location>
        <begin position="353"/>
        <end position="387"/>
    </location>
</feature>
<dbReference type="EMBL" id="KI965460">
    <property type="protein sequence ID" value="EUD69492.1"/>
    <property type="molecule type" value="Genomic_DNA"/>
</dbReference>
<evidence type="ECO:0000256" key="1">
    <source>
        <dbReference type="ARBA" id="ARBA00022574"/>
    </source>
</evidence>
<dbReference type="RefSeq" id="XP_008814194.1">
    <property type="nucleotide sequence ID" value="XM_008815972.1"/>
</dbReference>
<dbReference type="SMART" id="SM00320">
    <property type="entry name" value="WD40"/>
    <property type="match status" value="5"/>
</dbReference>
<dbReference type="InterPro" id="IPR036322">
    <property type="entry name" value="WD40_repeat_dom_sf"/>
</dbReference>